<evidence type="ECO:0000313" key="4">
    <source>
        <dbReference type="EMBL" id="VXD21799.1"/>
    </source>
</evidence>
<feature type="region of interest" description="Disordered" evidence="2">
    <location>
        <begin position="75"/>
        <end position="95"/>
    </location>
</feature>
<dbReference type="InterPro" id="IPR000719">
    <property type="entry name" value="Prot_kinase_dom"/>
</dbReference>
<sequence>MSQVNFEPRERSFWECKGLAEDIVTIVNTNKLPPKSLSPAKPQLDSNLPNMTITQLQPINSVSPATIDVSSEFVEEHHPLPQPPEGTTPDESNQPALRYDPVAIADYYRSRVFQVWGRLLSIMVKFGSFALGLWLDGKRGKKVKTDRKRAIQLRITLTELGPAFIKVGQALSTRPDLVPPLYLEELTKLQDQLPPFPNELAYQFIEEELGDRPENIYAELSPDPLAAASLGQVYKGKLKTGEIVAVKVQRPGLSENIALDIYLLRTLAQWAKKTFKFIRSDLVAIMDEFGGRIYEEMDYNHEGRNAERFRQLYGNIQDIYVPRIYWDYTGRRVLTMEWINGSKLTNLEEVTAQGIDARYLIEVGVQCSLRQLLEHGFFHADPHPGNLLASPEGKLVYLDFGMMSEVKPYQRYGLLEAVVHLVNRDFEGLAKDYVKLEFLTPDTDLSPIIPALEKVFNNALGASVAELNFKSITDQLSDLMYEYPFRVPAYYALIIRSLVTLEGIAINVDPNFKVLSKAYPYVAKRLLTDPSVELRTSLKDLLFKEGSFRWNRLENLLKNAQHSDDYDINEVLNQTLDFLFSERGEFIREQLANEFVKSIDTASRNALTKAQSKVAEWMGVKVASTSAKEVKLTPDQNNLEHLQRIVNILQETKGFDPMLLVQRVPSLIVKPEVQHLSQKVAGELAQRAAARLIRELFLSSDPLISEDNQLGSSIQVNGHSANGKSVSKQPLSLPPSR</sequence>
<evidence type="ECO:0000256" key="2">
    <source>
        <dbReference type="SAM" id="MobiDB-lite"/>
    </source>
</evidence>
<dbReference type="Proteomes" id="UP000184550">
    <property type="component" value="Unassembled WGS sequence"/>
</dbReference>
<dbReference type="PANTHER" id="PTHR10566">
    <property type="entry name" value="CHAPERONE-ACTIVITY OF BC1 COMPLEX CABC1 -RELATED"/>
    <property type="match status" value="1"/>
</dbReference>
<comment type="caution">
    <text evidence="4">The sequence shown here is derived from an EMBL/GenBank/DDBJ whole genome shotgun (WGS) entry which is preliminary data.</text>
</comment>
<feature type="compositionally biased region" description="Polar residues" evidence="2">
    <location>
        <begin position="714"/>
        <end position="730"/>
    </location>
</feature>
<comment type="similarity">
    <text evidence="1">Belongs to the protein kinase superfamily. ADCK protein kinase family.</text>
</comment>
<dbReference type="InterPro" id="IPR011009">
    <property type="entry name" value="Kinase-like_dom_sf"/>
</dbReference>
<proteinExistence type="inferred from homology"/>
<gene>
    <name evidence="4" type="ORF">PL8927_720202</name>
</gene>
<evidence type="ECO:0000259" key="3">
    <source>
        <dbReference type="PROSITE" id="PS50011"/>
    </source>
</evidence>
<dbReference type="PROSITE" id="PS50011">
    <property type="entry name" value="PROTEIN_KINASE_DOM"/>
    <property type="match status" value="1"/>
</dbReference>
<dbReference type="EMBL" id="CZCU02000149">
    <property type="protein sequence ID" value="VXD21799.1"/>
    <property type="molecule type" value="Genomic_DNA"/>
</dbReference>
<feature type="domain" description="Protein kinase" evidence="3">
    <location>
        <begin position="219"/>
        <end position="548"/>
    </location>
</feature>
<evidence type="ECO:0000256" key="1">
    <source>
        <dbReference type="ARBA" id="ARBA00009670"/>
    </source>
</evidence>
<dbReference type="InterPro" id="IPR050154">
    <property type="entry name" value="UbiB_kinase"/>
</dbReference>
<dbReference type="Pfam" id="PF03109">
    <property type="entry name" value="ABC1"/>
    <property type="match status" value="1"/>
</dbReference>
<dbReference type="GO" id="GO:0005524">
    <property type="term" value="F:ATP binding"/>
    <property type="evidence" value="ECO:0007669"/>
    <property type="project" value="InterPro"/>
</dbReference>
<dbReference type="CDD" id="cd05121">
    <property type="entry name" value="ABC1_ADCK3-like"/>
    <property type="match status" value="1"/>
</dbReference>
<name>A0A7Z9BVB6_9CYAN</name>
<reference evidence="4" key="1">
    <citation type="submission" date="2019-10" db="EMBL/GenBank/DDBJ databases">
        <authorList>
            <consortium name="Genoscope - CEA"/>
            <person name="William W."/>
        </authorList>
    </citation>
    <scope>NUCLEOTIDE SEQUENCE [LARGE SCALE GENOMIC DNA]</scope>
    <source>
        <strain evidence="4">BBR_PRJEB10992</strain>
    </source>
</reference>
<dbReference type="SUPFAM" id="SSF56112">
    <property type="entry name" value="Protein kinase-like (PK-like)"/>
    <property type="match status" value="1"/>
</dbReference>
<keyword evidence="5" id="KW-1185">Reference proteome</keyword>
<dbReference type="Gene3D" id="1.10.510.10">
    <property type="entry name" value="Transferase(Phosphotransferase) domain 1"/>
    <property type="match status" value="1"/>
</dbReference>
<dbReference type="PANTHER" id="PTHR10566:SF128">
    <property type="entry name" value="UBIB DOMAIN CONTAINING KINASE"/>
    <property type="match status" value="1"/>
</dbReference>
<evidence type="ECO:0000313" key="5">
    <source>
        <dbReference type="Proteomes" id="UP000184550"/>
    </source>
</evidence>
<dbReference type="GO" id="GO:0004672">
    <property type="term" value="F:protein kinase activity"/>
    <property type="evidence" value="ECO:0007669"/>
    <property type="project" value="InterPro"/>
</dbReference>
<accession>A0A7Z9BVB6</accession>
<dbReference type="InterPro" id="IPR004147">
    <property type="entry name" value="ABC1_dom"/>
</dbReference>
<protein>
    <recommendedName>
        <fullName evidence="3">Protein kinase domain-containing protein</fullName>
    </recommendedName>
</protein>
<dbReference type="AlphaFoldDB" id="A0A7Z9BVB6"/>
<feature type="region of interest" description="Disordered" evidence="2">
    <location>
        <begin position="714"/>
        <end position="737"/>
    </location>
</feature>
<organism evidence="4 5">
    <name type="scientific">Planktothrix serta PCC 8927</name>
    <dbReference type="NCBI Taxonomy" id="671068"/>
    <lineage>
        <taxon>Bacteria</taxon>
        <taxon>Bacillati</taxon>
        <taxon>Cyanobacteriota</taxon>
        <taxon>Cyanophyceae</taxon>
        <taxon>Oscillatoriophycideae</taxon>
        <taxon>Oscillatoriales</taxon>
        <taxon>Microcoleaceae</taxon>
        <taxon>Planktothrix</taxon>
    </lineage>
</organism>